<accession>A0A1X7CQU2</accession>
<evidence type="ECO:0000313" key="1">
    <source>
        <dbReference type="EMBL" id="SMF01013.1"/>
    </source>
</evidence>
<dbReference type="AlphaFoldDB" id="A0A1X7CQU2"/>
<dbReference type="EMBL" id="FXAC01000005">
    <property type="protein sequence ID" value="SMF01013.1"/>
    <property type="molecule type" value="Genomic_DNA"/>
</dbReference>
<name>A0A1X7CQU2_9MICC</name>
<gene>
    <name evidence="1" type="ORF">SAMN06296028_10558</name>
</gene>
<sequence length="212" mass="23823">MAHAAPGQTLAKKRRWPLLVLTVLTILVVLWLAVCHAVLDNPRVDPPKRSDAVFVLGPPDTSRVAYAEDLVFNQHVADTLVISAPDPQPYEPPQMQEYYSTRPFCAPREGVEVICFKPDPSTTQGEAMELQKLFEERGWDTVTAVTFTQHAPRSRLILSRCYPGELRMSAVDFHITGKSLLMQYLHQTGGFIKAWLTPGCDQQLPWNPKSLD</sequence>
<dbReference type="Proteomes" id="UP000192929">
    <property type="component" value="Unassembled WGS sequence"/>
</dbReference>
<organism evidence="1 2">
    <name type="scientific">Kocuria marina subsp. indica</name>
    <dbReference type="NCBI Taxonomy" id="1049583"/>
    <lineage>
        <taxon>Bacteria</taxon>
        <taxon>Bacillati</taxon>
        <taxon>Actinomycetota</taxon>
        <taxon>Actinomycetes</taxon>
        <taxon>Micrococcales</taxon>
        <taxon>Micrococcaceae</taxon>
        <taxon>Kocuria</taxon>
    </lineage>
</organism>
<reference evidence="2" key="1">
    <citation type="submission" date="2017-04" db="EMBL/GenBank/DDBJ databases">
        <authorList>
            <person name="Varghese N."/>
            <person name="Submissions S."/>
        </authorList>
    </citation>
    <scope>NUCLEOTIDE SEQUENCE [LARGE SCALE GENOMIC DNA]</scope>
    <source>
        <strain evidence="2">NIO-1021</strain>
    </source>
</reference>
<evidence type="ECO:0000313" key="2">
    <source>
        <dbReference type="Proteomes" id="UP000192929"/>
    </source>
</evidence>
<proteinExistence type="predicted"/>
<dbReference type="InterPro" id="IPR003848">
    <property type="entry name" value="DUF218"/>
</dbReference>
<keyword evidence="2" id="KW-1185">Reference proteome</keyword>
<protein>
    <submittedName>
        <fullName evidence="1">Uncharacterized SAM-binding protein YcdF, DUF218 family</fullName>
    </submittedName>
</protein>
<dbReference type="RefSeq" id="WP_240505610.1">
    <property type="nucleotide sequence ID" value="NZ_FXAC01000005.1"/>
</dbReference>
<dbReference type="CDD" id="cd06259">
    <property type="entry name" value="YdcF-like"/>
    <property type="match status" value="1"/>
</dbReference>